<feature type="transmembrane region" description="Helical" evidence="5">
    <location>
        <begin position="77"/>
        <end position="95"/>
    </location>
</feature>
<dbReference type="HAMAP" id="MF_01572">
    <property type="entry name" value="UPF0397"/>
    <property type="match status" value="1"/>
</dbReference>
<dbReference type="InterPro" id="IPR022914">
    <property type="entry name" value="UPF0397"/>
</dbReference>
<dbReference type="AlphaFoldDB" id="A0A844BVJ4"/>
<comment type="subcellular location">
    <subcellularLocation>
        <location evidence="5">Cell membrane</location>
        <topology evidence="5">Multi-pass membrane protein</topology>
    </subcellularLocation>
</comment>
<protein>
    <recommendedName>
        <fullName evidence="5">UPF0397 protein GF867_00780</fullName>
    </recommendedName>
</protein>
<feature type="transmembrane region" description="Helical" evidence="5">
    <location>
        <begin position="116"/>
        <end position="139"/>
    </location>
</feature>
<keyword evidence="2 5" id="KW-0812">Transmembrane</keyword>
<gene>
    <name evidence="6" type="ORF">GF867_00780</name>
</gene>
<dbReference type="Gene3D" id="1.10.1760.20">
    <property type="match status" value="1"/>
</dbReference>
<evidence type="ECO:0000313" key="7">
    <source>
        <dbReference type="Proteomes" id="UP000440066"/>
    </source>
</evidence>
<reference evidence="6 7" key="1">
    <citation type="submission" date="2019-11" db="EMBL/GenBank/DDBJ databases">
        <title>Characterisation of Fundicoccus ignavus gen. nov. sp. nov., a novel genus of the family Aerococcaceae from bulk tank milk.</title>
        <authorList>
            <person name="Siebert A."/>
            <person name="Huptas C."/>
            <person name="Wenning M."/>
            <person name="Scherer S."/>
            <person name="Doll E.V."/>
        </authorList>
    </citation>
    <scope>NUCLEOTIDE SEQUENCE [LARGE SCALE GENOMIC DNA]</scope>
    <source>
        <strain evidence="6 7">DSM 109652</strain>
    </source>
</reference>
<feature type="transmembrane region" description="Helical" evidence="5">
    <location>
        <begin position="43"/>
        <end position="65"/>
    </location>
</feature>
<sequence length="184" mass="19594">MNNKQNSSLTQLVAIGIGSAVFFILGRFLSIPTPVPNTSVETTYPFLALMGVIYGPIPAALIGLIGHAVKDLLTYGLWWSWVLTSAVVGFGFGLIGKQLKVNSGQFDKNDMIRFNVAQVIVNAISWIVIAPVLDILIYAEPASKVFTQGVVSAGLNSLAVGILGTILLKAYANTRTKAGSLKKD</sequence>
<dbReference type="InterPro" id="IPR009825">
    <property type="entry name" value="ECF_substrate-spec-like"/>
</dbReference>
<keyword evidence="1 5" id="KW-1003">Cell membrane</keyword>
<dbReference type="EMBL" id="WJQT01000001">
    <property type="protein sequence ID" value="MRJ46109.1"/>
    <property type="molecule type" value="Genomic_DNA"/>
</dbReference>
<evidence type="ECO:0000256" key="4">
    <source>
        <dbReference type="ARBA" id="ARBA00023136"/>
    </source>
</evidence>
<dbReference type="Proteomes" id="UP000440066">
    <property type="component" value="Unassembled WGS sequence"/>
</dbReference>
<feature type="transmembrane region" description="Helical" evidence="5">
    <location>
        <begin position="12"/>
        <end position="31"/>
    </location>
</feature>
<dbReference type="Pfam" id="PF07155">
    <property type="entry name" value="ECF-ribofla_trS"/>
    <property type="match status" value="1"/>
</dbReference>
<organism evidence="6 7">
    <name type="scientific">Fundicoccus ignavus</name>
    <dbReference type="NCBI Taxonomy" id="2664442"/>
    <lineage>
        <taxon>Bacteria</taxon>
        <taxon>Bacillati</taxon>
        <taxon>Bacillota</taxon>
        <taxon>Bacilli</taxon>
        <taxon>Lactobacillales</taxon>
        <taxon>Aerococcaceae</taxon>
        <taxon>Fundicoccus</taxon>
    </lineage>
</organism>
<dbReference type="NCBIfam" id="NF010182">
    <property type="entry name" value="PRK13661.1"/>
    <property type="match status" value="1"/>
</dbReference>
<comment type="similarity">
    <text evidence="5">Belongs to the UPF0397 family.</text>
</comment>
<evidence type="ECO:0000256" key="1">
    <source>
        <dbReference type="ARBA" id="ARBA00022475"/>
    </source>
</evidence>
<name>A0A844BVJ4_9LACT</name>
<proteinExistence type="inferred from homology"/>
<evidence type="ECO:0000256" key="3">
    <source>
        <dbReference type="ARBA" id="ARBA00022989"/>
    </source>
</evidence>
<dbReference type="PANTHER" id="PTHR37815:SF3">
    <property type="entry name" value="UPF0397 PROTEIN SPR0429"/>
    <property type="match status" value="1"/>
</dbReference>
<feature type="transmembrane region" description="Helical" evidence="5">
    <location>
        <begin position="145"/>
        <end position="168"/>
    </location>
</feature>
<accession>A0A844BVJ4</accession>
<evidence type="ECO:0000256" key="2">
    <source>
        <dbReference type="ARBA" id="ARBA00022692"/>
    </source>
</evidence>
<dbReference type="RefSeq" id="WP_153831214.1">
    <property type="nucleotide sequence ID" value="NZ_WJQT01000001.1"/>
</dbReference>
<dbReference type="GO" id="GO:0005886">
    <property type="term" value="C:plasma membrane"/>
    <property type="evidence" value="ECO:0007669"/>
    <property type="project" value="UniProtKB-SubCell"/>
</dbReference>
<evidence type="ECO:0000313" key="6">
    <source>
        <dbReference type="EMBL" id="MRJ46109.1"/>
    </source>
</evidence>
<evidence type="ECO:0000256" key="5">
    <source>
        <dbReference type="HAMAP-Rule" id="MF_01572"/>
    </source>
</evidence>
<keyword evidence="3 5" id="KW-1133">Transmembrane helix</keyword>
<comment type="caution">
    <text evidence="6">The sequence shown here is derived from an EMBL/GenBank/DDBJ whole genome shotgun (WGS) entry which is preliminary data.</text>
</comment>
<dbReference type="PANTHER" id="PTHR37815">
    <property type="entry name" value="UPF0397 PROTEIN BC_2624-RELATED"/>
    <property type="match status" value="1"/>
</dbReference>
<keyword evidence="4 5" id="KW-0472">Membrane</keyword>